<dbReference type="Proteomes" id="UP000006867">
    <property type="component" value="Chromosome"/>
</dbReference>
<evidence type="ECO:0000313" key="2">
    <source>
        <dbReference type="EMBL" id="ADP32340.1"/>
    </source>
</evidence>
<keyword evidence="1" id="KW-1133">Transmembrane helix</keyword>
<evidence type="ECO:0000256" key="1">
    <source>
        <dbReference type="SAM" id="Phobius"/>
    </source>
</evidence>
<dbReference type="Pfam" id="PF10710">
    <property type="entry name" value="DUF2512"/>
    <property type="match status" value="1"/>
</dbReference>
<name>A0ABM5LX13_BACA1</name>
<dbReference type="InterPro" id="IPR019649">
    <property type="entry name" value="DUF2512"/>
</dbReference>
<proteinExistence type="predicted"/>
<keyword evidence="1" id="KW-0812">Transmembrane</keyword>
<accession>A0ABM5LX13</accession>
<sequence length="149" mass="16973">MKHIIALASKITLTLSLLYVILDRIYHVSFLSVLFITFVLGLISYFTGDMLILPRTSNFIATAADFGLSLIILWVFLINRTGGDFSPFFAALIASLGVGVFEYFFHRYLLVNVLNEDYRDQLASRDSRLQYQTEVSDELSPDLPNKHKE</sequence>
<evidence type="ECO:0000313" key="3">
    <source>
        <dbReference type="Proteomes" id="UP000006867"/>
    </source>
</evidence>
<organism evidence="2 3">
    <name type="scientific">Bacillus atrophaeus (strain 1942)</name>
    <dbReference type="NCBI Taxonomy" id="720555"/>
    <lineage>
        <taxon>Bacteria</taxon>
        <taxon>Bacillati</taxon>
        <taxon>Bacillota</taxon>
        <taxon>Bacilli</taxon>
        <taxon>Bacillales</taxon>
        <taxon>Bacillaceae</taxon>
        <taxon>Bacillus</taxon>
    </lineage>
</organism>
<feature type="transmembrane region" description="Helical" evidence="1">
    <location>
        <begin position="85"/>
        <end position="105"/>
    </location>
</feature>
<feature type="transmembrane region" description="Helical" evidence="1">
    <location>
        <begin position="28"/>
        <end position="47"/>
    </location>
</feature>
<keyword evidence="1" id="KW-0472">Membrane</keyword>
<gene>
    <name evidence="2" type="ordered locus">BATR1942_06940</name>
</gene>
<reference evidence="2 3" key="1">
    <citation type="journal article" date="2011" name="Front. Microbiol.">
        <title>Genomic signatures of strain selection and enhancement in Bacillus atrophaeus var. globigii, a historical biowarfare simulant.</title>
        <authorList>
            <person name="Gibbons H.S."/>
            <person name="Broomall S.M."/>
            <person name="McNew L.A."/>
            <person name="Daligault H."/>
            <person name="Chapman C."/>
            <person name="Bruce D."/>
            <person name="Karavis M."/>
            <person name="Krepps M."/>
            <person name="McGregor P.A."/>
            <person name="Hong C."/>
            <person name="Park K.H."/>
            <person name="Akmal A."/>
            <person name="Feldman A."/>
            <person name="Lin J.S."/>
            <person name="Chang W.E."/>
            <person name="Higgs B.W."/>
            <person name="Demirev P."/>
            <person name="Lindquist J."/>
            <person name="Liem A."/>
            <person name="Fochler E."/>
            <person name="Read T.D."/>
            <person name="Tapia R."/>
            <person name="Johnson S."/>
            <person name="Bishop-Lilly K.A."/>
            <person name="Detter C."/>
            <person name="Han C."/>
            <person name="Sozhamannan S."/>
            <person name="Rosenzweig C.N."/>
            <person name="Skowronski E.W."/>
        </authorList>
    </citation>
    <scope>NUCLEOTIDE SEQUENCE [LARGE SCALE GENOMIC DNA]</scope>
    <source>
        <strain evidence="2 3">1942</strain>
    </source>
</reference>
<protein>
    <submittedName>
        <fullName evidence="2">Integral inner membrane protein</fullName>
    </submittedName>
</protein>
<dbReference type="RefSeq" id="WP_003328721.1">
    <property type="nucleotide sequence ID" value="NC_014639.1"/>
</dbReference>
<feature type="transmembrane region" description="Helical" evidence="1">
    <location>
        <begin position="59"/>
        <end position="79"/>
    </location>
</feature>
<dbReference type="EMBL" id="CP002207">
    <property type="protein sequence ID" value="ADP32340.1"/>
    <property type="molecule type" value="Genomic_DNA"/>
</dbReference>
<keyword evidence="3" id="KW-1185">Reference proteome</keyword>